<dbReference type="InterPro" id="IPR025908">
    <property type="entry name" value="Sensor_TM1"/>
</dbReference>
<dbReference type="SMART" id="SM00388">
    <property type="entry name" value="HisKA"/>
    <property type="match status" value="1"/>
</dbReference>
<evidence type="ECO:0000256" key="7">
    <source>
        <dbReference type="ARBA" id="ARBA00022777"/>
    </source>
</evidence>
<keyword evidence="7 15" id="KW-0418">Kinase</keyword>
<evidence type="ECO:0000313" key="16">
    <source>
        <dbReference type="Proteomes" id="UP000182983"/>
    </source>
</evidence>
<evidence type="ECO:0000259" key="13">
    <source>
        <dbReference type="PROSITE" id="PS50109"/>
    </source>
</evidence>
<evidence type="ECO:0000256" key="1">
    <source>
        <dbReference type="ARBA" id="ARBA00000085"/>
    </source>
</evidence>
<evidence type="ECO:0000313" key="15">
    <source>
        <dbReference type="EMBL" id="SEH28665.1"/>
    </source>
</evidence>
<dbReference type="AlphaFoldDB" id="A0A1H6H3D8"/>
<feature type="transmembrane region" description="Helical" evidence="12">
    <location>
        <begin position="52"/>
        <end position="70"/>
    </location>
</feature>
<evidence type="ECO:0000256" key="5">
    <source>
        <dbReference type="ARBA" id="ARBA00022679"/>
    </source>
</evidence>
<dbReference type="InterPro" id="IPR036097">
    <property type="entry name" value="HisK_dim/P_sf"/>
</dbReference>
<evidence type="ECO:0000256" key="8">
    <source>
        <dbReference type="ARBA" id="ARBA00022989"/>
    </source>
</evidence>
<dbReference type="InterPro" id="IPR025919">
    <property type="entry name" value="Stimulus_sens_dom"/>
</dbReference>
<evidence type="ECO:0000259" key="14">
    <source>
        <dbReference type="PROSITE" id="PS50885"/>
    </source>
</evidence>
<reference evidence="16" key="1">
    <citation type="submission" date="2016-10" db="EMBL/GenBank/DDBJ databases">
        <authorList>
            <person name="Varghese N."/>
            <person name="Submissions S."/>
        </authorList>
    </citation>
    <scope>NUCLEOTIDE SEQUENCE [LARGE SCALE GENOMIC DNA]</scope>
    <source>
        <strain evidence="16">DSM 13234</strain>
    </source>
</reference>
<dbReference type="GO" id="GO:0005886">
    <property type="term" value="C:plasma membrane"/>
    <property type="evidence" value="ECO:0007669"/>
    <property type="project" value="TreeGrafter"/>
</dbReference>
<comment type="subcellular location">
    <subcellularLocation>
        <location evidence="2">Membrane</location>
    </subcellularLocation>
</comment>
<dbReference type="InterPro" id="IPR003661">
    <property type="entry name" value="HisK_dim/P_dom"/>
</dbReference>
<dbReference type="Gene3D" id="6.10.340.10">
    <property type="match status" value="1"/>
</dbReference>
<dbReference type="Pfam" id="PF00512">
    <property type="entry name" value="HisKA"/>
    <property type="match status" value="1"/>
</dbReference>
<comment type="catalytic activity">
    <reaction evidence="1">
        <text>ATP + protein L-histidine = ADP + protein N-phospho-L-histidine.</text>
        <dbReference type="EC" id="2.7.13.3"/>
    </reaction>
</comment>
<name>A0A1H6H3D8_MAGFU</name>
<dbReference type="PROSITE" id="PS50885">
    <property type="entry name" value="HAMP"/>
    <property type="match status" value="1"/>
</dbReference>
<feature type="region of interest" description="Disordered" evidence="11">
    <location>
        <begin position="547"/>
        <end position="570"/>
    </location>
</feature>
<dbReference type="Pfam" id="PF02518">
    <property type="entry name" value="HATPase_c"/>
    <property type="match status" value="1"/>
</dbReference>
<dbReference type="Pfam" id="PF13755">
    <property type="entry name" value="Sensor_TM1"/>
    <property type="match status" value="1"/>
</dbReference>
<keyword evidence="9" id="KW-0902">Two-component regulatory system</keyword>
<evidence type="ECO:0000256" key="2">
    <source>
        <dbReference type="ARBA" id="ARBA00004370"/>
    </source>
</evidence>
<dbReference type="EMBL" id="FNWO01000002">
    <property type="protein sequence ID" value="SEH28665.1"/>
    <property type="molecule type" value="Genomic_DNA"/>
</dbReference>
<evidence type="ECO:0000256" key="4">
    <source>
        <dbReference type="ARBA" id="ARBA00022553"/>
    </source>
</evidence>
<dbReference type="InterPro" id="IPR050428">
    <property type="entry name" value="TCS_sensor_his_kinase"/>
</dbReference>
<dbReference type="PANTHER" id="PTHR45436">
    <property type="entry name" value="SENSOR HISTIDINE KINASE YKOH"/>
    <property type="match status" value="1"/>
</dbReference>
<dbReference type="SMART" id="SM00304">
    <property type="entry name" value="HAMP"/>
    <property type="match status" value="1"/>
</dbReference>
<keyword evidence="8 12" id="KW-1133">Transmembrane helix</keyword>
<keyword evidence="6 12" id="KW-0812">Transmembrane</keyword>
<dbReference type="Proteomes" id="UP000182983">
    <property type="component" value="Unassembled WGS sequence"/>
</dbReference>
<accession>A0A1H6H3D8</accession>
<feature type="domain" description="HAMP" evidence="14">
    <location>
        <begin position="283"/>
        <end position="338"/>
    </location>
</feature>
<evidence type="ECO:0000256" key="11">
    <source>
        <dbReference type="SAM" id="MobiDB-lite"/>
    </source>
</evidence>
<dbReference type="Pfam" id="PF13756">
    <property type="entry name" value="Stimulus_sens_1"/>
    <property type="match status" value="1"/>
</dbReference>
<dbReference type="PANTHER" id="PTHR45436:SF5">
    <property type="entry name" value="SENSOR HISTIDINE KINASE TRCS"/>
    <property type="match status" value="1"/>
</dbReference>
<dbReference type="EC" id="2.7.13.3" evidence="3"/>
<dbReference type="Gene3D" id="3.30.565.10">
    <property type="entry name" value="Histidine kinase-like ATPase, C-terminal domain"/>
    <property type="match status" value="1"/>
</dbReference>
<dbReference type="PRINTS" id="PR00344">
    <property type="entry name" value="BCTRLSENSOR"/>
</dbReference>
<keyword evidence="5" id="KW-0808">Transferase</keyword>
<evidence type="ECO:0000256" key="6">
    <source>
        <dbReference type="ARBA" id="ARBA00022692"/>
    </source>
</evidence>
<evidence type="ECO:0000256" key="3">
    <source>
        <dbReference type="ARBA" id="ARBA00012438"/>
    </source>
</evidence>
<evidence type="ECO:0000256" key="12">
    <source>
        <dbReference type="SAM" id="Phobius"/>
    </source>
</evidence>
<proteinExistence type="predicted"/>
<organism evidence="15 16">
    <name type="scientific">Magnetospirillum fulvum</name>
    <name type="common">Rhodospirillum fulvum</name>
    <dbReference type="NCBI Taxonomy" id="1082"/>
    <lineage>
        <taxon>Bacteria</taxon>
        <taxon>Pseudomonadati</taxon>
        <taxon>Pseudomonadota</taxon>
        <taxon>Alphaproteobacteria</taxon>
        <taxon>Rhodospirillales</taxon>
        <taxon>Rhodospirillaceae</taxon>
        <taxon>Magnetospirillum</taxon>
    </lineage>
</organism>
<dbReference type="SMART" id="SM00387">
    <property type="entry name" value="HATPase_c"/>
    <property type="match status" value="1"/>
</dbReference>
<dbReference type="CDD" id="cd06225">
    <property type="entry name" value="HAMP"/>
    <property type="match status" value="1"/>
</dbReference>
<dbReference type="InterPro" id="IPR005467">
    <property type="entry name" value="His_kinase_dom"/>
</dbReference>
<dbReference type="InterPro" id="IPR003594">
    <property type="entry name" value="HATPase_dom"/>
</dbReference>
<dbReference type="InterPro" id="IPR036890">
    <property type="entry name" value="HATPase_C_sf"/>
</dbReference>
<evidence type="ECO:0000256" key="9">
    <source>
        <dbReference type="ARBA" id="ARBA00023012"/>
    </source>
</evidence>
<dbReference type="Gene3D" id="1.10.287.130">
    <property type="match status" value="1"/>
</dbReference>
<feature type="transmembrane region" description="Helical" evidence="12">
    <location>
        <begin position="261"/>
        <end position="282"/>
    </location>
</feature>
<dbReference type="CDD" id="cd00082">
    <property type="entry name" value="HisKA"/>
    <property type="match status" value="1"/>
</dbReference>
<evidence type="ECO:0000256" key="10">
    <source>
        <dbReference type="ARBA" id="ARBA00023136"/>
    </source>
</evidence>
<dbReference type="InterPro" id="IPR003660">
    <property type="entry name" value="HAMP_dom"/>
</dbReference>
<keyword evidence="10 12" id="KW-0472">Membrane</keyword>
<gene>
    <name evidence="15" type="ORF">SAMN04244559_00742</name>
</gene>
<sequence length="570" mass="61952">MTISPRSRPCTASGTAIVKSEAAGGDVPLAPVETRRRWPRWRLLASPLTRRILAVNLLAPVVLVGGLLYLDRYKQALIRSELEGLATQAEMVAAAVGEGALVEGEIEGLEFNADTARQMVRRLAEPAKLRVRLFGSDGELVADSRFRLGANGVVHVEMLPPPREPNWSDEVRQWWERTAHWMRFDRALPLYRDRPRARASDFAEVATALDGRSGAQVRTRSGGGLVLSVAVPVQRYKQVGGAVLITADGTNVTRALFQVRLAIFQVFAVALGLTIALSLYMAGTIARPIRRLALAAERVRHGQGRTLLIPDLSRRGDEIGELSVALKEMTEALWRRMDAIEAFAADVAHEIKNPLTSLRSAVETAARIDNPDQRRRLMAIVLDDVGRLDRLISDISDASRIDAEMSRAESAPVAVAAMLDALADVYRVTGGETGPTFTLDRPPGDPLIVNGIESRLVQVLRNLIANAMSFSPPGGAIHLTAERNGGWVSIVVEDDGPGIPDNKLDAIFDRFYSERPEGEKFGTHSGLGLSISRQIVEAHNGRIRAENRPGGGARFTVDLPDTGAGVASQR</sequence>
<dbReference type="Pfam" id="PF00672">
    <property type="entry name" value="HAMP"/>
    <property type="match status" value="1"/>
</dbReference>
<dbReference type="InterPro" id="IPR004358">
    <property type="entry name" value="Sig_transdc_His_kin-like_C"/>
</dbReference>
<dbReference type="GO" id="GO:0000155">
    <property type="term" value="F:phosphorelay sensor kinase activity"/>
    <property type="evidence" value="ECO:0007669"/>
    <property type="project" value="InterPro"/>
</dbReference>
<keyword evidence="4" id="KW-0597">Phosphoprotein</keyword>
<dbReference type="SUPFAM" id="SSF158472">
    <property type="entry name" value="HAMP domain-like"/>
    <property type="match status" value="1"/>
</dbReference>
<dbReference type="PROSITE" id="PS50109">
    <property type="entry name" value="HIS_KIN"/>
    <property type="match status" value="1"/>
</dbReference>
<dbReference type="SUPFAM" id="SSF47384">
    <property type="entry name" value="Homodimeric domain of signal transducing histidine kinase"/>
    <property type="match status" value="1"/>
</dbReference>
<protein>
    <recommendedName>
        <fullName evidence="3">histidine kinase</fullName>
        <ecNumber evidence="3">2.7.13.3</ecNumber>
    </recommendedName>
</protein>
<keyword evidence="16" id="KW-1185">Reference proteome</keyword>
<dbReference type="SUPFAM" id="SSF55874">
    <property type="entry name" value="ATPase domain of HSP90 chaperone/DNA topoisomerase II/histidine kinase"/>
    <property type="match status" value="1"/>
</dbReference>
<feature type="domain" description="Histidine kinase" evidence="13">
    <location>
        <begin position="346"/>
        <end position="563"/>
    </location>
</feature>
<dbReference type="RefSeq" id="WP_425283697.1">
    <property type="nucleotide sequence ID" value="NZ_FNWO01000002.1"/>
</dbReference>